<evidence type="ECO:0000256" key="7">
    <source>
        <dbReference type="ARBA" id="ARBA00023170"/>
    </source>
</evidence>
<dbReference type="GO" id="GO:0050916">
    <property type="term" value="P:sensory perception of sweet taste"/>
    <property type="evidence" value="ECO:0007669"/>
    <property type="project" value="UniProtKB-ARBA"/>
</dbReference>
<dbReference type="InParanoid" id="A0A6P8YVI4"/>
<feature type="transmembrane region" description="Helical" evidence="8">
    <location>
        <begin position="205"/>
        <end position="225"/>
    </location>
</feature>
<keyword evidence="3" id="KW-1003">Cell membrane</keyword>
<evidence type="ECO:0000256" key="2">
    <source>
        <dbReference type="ARBA" id="ARBA00005327"/>
    </source>
</evidence>
<dbReference type="Pfam" id="PF06151">
    <property type="entry name" value="Trehalose_recp"/>
    <property type="match status" value="1"/>
</dbReference>
<keyword evidence="6 8" id="KW-0472">Membrane</keyword>
<dbReference type="InterPro" id="IPR009318">
    <property type="entry name" value="Gustatory_rcpt"/>
</dbReference>
<evidence type="ECO:0000313" key="9">
    <source>
        <dbReference type="Proteomes" id="UP000515158"/>
    </source>
</evidence>
<evidence type="ECO:0000256" key="1">
    <source>
        <dbReference type="ARBA" id="ARBA00004651"/>
    </source>
</evidence>
<accession>A0A6P8YVI4</accession>
<dbReference type="GeneID" id="117643397"/>
<comment type="subcellular location">
    <subcellularLocation>
        <location evidence="1">Cell membrane</location>
        <topology evidence="1">Multi-pass membrane protein</topology>
    </subcellularLocation>
</comment>
<keyword evidence="7" id="KW-0675">Receptor</keyword>
<dbReference type="RefSeq" id="XP_034238157.1">
    <property type="nucleotide sequence ID" value="XM_034382266.1"/>
</dbReference>
<evidence type="ECO:0000256" key="4">
    <source>
        <dbReference type="ARBA" id="ARBA00022692"/>
    </source>
</evidence>
<feature type="transmembrane region" description="Helical" evidence="8">
    <location>
        <begin position="141"/>
        <end position="158"/>
    </location>
</feature>
<dbReference type="GO" id="GO:0005886">
    <property type="term" value="C:plasma membrane"/>
    <property type="evidence" value="ECO:0007669"/>
    <property type="project" value="UniProtKB-SubCell"/>
</dbReference>
<organism evidence="10">
    <name type="scientific">Thrips palmi</name>
    <name type="common">Melon thrips</name>
    <dbReference type="NCBI Taxonomy" id="161013"/>
    <lineage>
        <taxon>Eukaryota</taxon>
        <taxon>Metazoa</taxon>
        <taxon>Ecdysozoa</taxon>
        <taxon>Arthropoda</taxon>
        <taxon>Hexapoda</taxon>
        <taxon>Insecta</taxon>
        <taxon>Pterygota</taxon>
        <taxon>Neoptera</taxon>
        <taxon>Paraneoptera</taxon>
        <taxon>Thysanoptera</taxon>
        <taxon>Terebrantia</taxon>
        <taxon>Thripoidea</taxon>
        <taxon>Thripidae</taxon>
        <taxon>Thrips</taxon>
    </lineage>
</organism>
<evidence type="ECO:0000256" key="5">
    <source>
        <dbReference type="ARBA" id="ARBA00022989"/>
    </source>
</evidence>
<sequence>MFKQGVSLTSSSPAVFYGTAALAAYLLSDLSSQWPDMSARWRASGSPLTLTETAVTVGGAPPADTKLCWVVTAVMLVLALVEHVLSVLADLVPLLECAEQGGAWAVYKSFFVNKFPMVFEVLPFSPAASVLLLYLNLTCTFLWNVIDIVVVVISSLLASRFRRFNRFLEKARGKDLSKFWWQEVRESYNRLAVVTKHFDAHINGIVLLSFASNLFFICLQLLHNMTKQKNNGVLAHLYFYLSFAWLLVRTAVVSMSAANVYEQSMVPIEVLYCVPSKSFCVEVQRFLVQVTTDTVALTGCRFFWVTRSLILTLVGTVATYEIVLVQFHTDKGKTELVASACSL</sequence>
<keyword evidence="9" id="KW-1185">Reference proteome</keyword>
<dbReference type="OrthoDB" id="5800391at2759"/>
<evidence type="ECO:0000256" key="8">
    <source>
        <dbReference type="SAM" id="Phobius"/>
    </source>
</evidence>
<comment type="similarity">
    <text evidence="2">Belongs to the insect chemoreceptor superfamily. Gustatory receptor (GR) family. Gr5a subfamily.</text>
</comment>
<dbReference type="KEGG" id="tpal:117643397"/>
<evidence type="ECO:0000256" key="3">
    <source>
        <dbReference type="ARBA" id="ARBA00022475"/>
    </source>
</evidence>
<gene>
    <name evidence="10" type="primary">LOC117643397</name>
</gene>
<reference evidence="10" key="1">
    <citation type="submission" date="2025-08" db="UniProtKB">
        <authorList>
            <consortium name="RefSeq"/>
        </authorList>
    </citation>
    <scope>IDENTIFICATION</scope>
    <source>
        <tissue evidence="10">Total insect</tissue>
    </source>
</reference>
<dbReference type="Proteomes" id="UP000515158">
    <property type="component" value="Unplaced"/>
</dbReference>
<dbReference type="PIRSF" id="PIRSF038981">
    <property type="entry name" value="GRP"/>
    <property type="match status" value="1"/>
</dbReference>
<proteinExistence type="inferred from homology"/>
<dbReference type="PANTHER" id="PTHR21421:SF29">
    <property type="entry name" value="GUSTATORY RECEPTOR 5A FOR TREHALOSE-RELATED"/>
    <property type="match status" value="1"/>
</dbReference>
<dbReference type="PANTHER" id="PTHR21421">
    <property type="entry name" value="GUSTATORY RECEPTOR"/>
    <property type="match status" value="1"/>
</dbReference>
<keyword evidence="4 8" id="KW-0812">Transmembrane</keyword>
<protein>
    <submittedName>
        <fullName evidence="10">Gustatory receptor for sugar taste 64f-like</fullName>
    </submittedName>
</protein>
<name>A0A6P8YVI4_THRPL</name>
<feature type="transmembrane region" description="Helical" evidence="8">
    <location>
        <begin position="115"/>
        <end position="135"/>
    </location>
</feature>
<dbReference type="GO" id="GO:0008527">
    <property type="term" value="F:taste receptor activity"/>
    <property type="evidence" value="ECO:0007669"/>
    <property type="project" value="InterPro"/>
</dbReference>
<evidence type="ECO:0000256" key="6">
    <source>
        <dbReference type="ARBA" id="ARBA00023136"/>
    </source>
</evidence>
<evidence type="ECO:0000313" key="10">
    <source>
        <dbReference type="RefSeq" id="XP_034238157.1"/>
    </source>
</evidence>
<dbReference type="AlphaFoldDB" id="A0A6P8YVI4"/>
<feature type="transmembrane region" description="Helical" evidence="8">
    <location>
        <begin position="237"/>
        <end position="261"/>
    </location>
</feature>
<keyword evidence="5 8" id="KW-1133">Transmembrane helix</keyword>